<dbReference type="InterPro" id="IPR053206">
    <property type="entry name" value="Dimeric_xanthone_biosynth"/>
</dbReference>
<evidence type="ECO:0000313" key="4">
    <source>
        <dbReference type="Proteomes" id="UP001283341"/>
    </source>
</evidence>
<proteinExistence type="predicted"/>
<keyword evidence="4" id="KW-1185">Reference proteome</keyword>
<keyword evidence="1" id="KW-1133">Transmembrane helix</keyword>
<keyword evidence="1" id="KW-0812">Transmembrane</keyword>
<reference evidence="3" key="2">
    <citation type="submission" date="2023-06" db="EMBL/GenBank/DDBJ databases">
        <authorList>
            <consortium name="Lawrence Berkeley National Laboratory"/>
            <person name="Haridas S."/>
            <person name="Hensen N."/>
            <person name="Bonometti L."/>
            <person name="Westerberg I."/>
            <person name="Brannstrom I.O."/>
            <person name="Guillou S."/>
            <person name="Cros-Aarteil S."/>
            <person name="Calhoun S."/>
            <person name="Kuo A."/>
            <person name="Mondo S."/>
            <person name="Pangilinan J."/>
            <person name="Riley R."/>
            <person name="Labutti K."/>
            <person name="Andreopoulos B."/>
            <person name="Lipzen A."/>
            <person name="Chen C."/>
            <person name="Yanf M."/>
            <person name="Daum C."/>
            <person name="Ng V."/>
            <person name="Clum A."/>
            <person name="Steindorff A."/>
            <person name="Ohm R."/>
            <person name="Martin F."/>
            <person name="Silar P."/>
            <person name="Natvig D."/>
            <person name="Lalanne C."/>
            <person name="Gautier V."/>
            <person name="Ament-Velasquez S.L."/>
            <person name="Kruys A."/>
            <person name="Hutchinson M.I."/>
            <person name="Powell A.J."/>
            <person name="Barry K."/>
            <person name="Miller A.N."/>
            <person name="Grigoriev I.V."/>
            <person name="Debuchy R."/>
            <person name="Gladieux P."/>
            <person name="Thoren M.H."/>
            <person name="Johannesson H."/>
        </authorList>
    </citation>
    <scope>NUCLEOTIDE SEQUENCE</scope>
    <source>
        <strain evidence="3">CBS 118394</strain>
    </source>
</reference>
<dbReference type="AlphaFoldDB" id="A0AAE0HSH7"/>
<evidence type="ECO:0000256" key="1">
    <source>
        <dbReference type="SAM" id="Phobius"/>
    </source>
</evidence>
<evidence type="ECO:0000259" key="2">
    <source>
        <dbReference type="Pfam" id="PF01814"/>
    </source>
</evidence>
<reference evidence="3" key="1">
    <citation type="journal article" date="2023" name="Mol. Phylogenet. Evol.">
        <title>Genome-scale phylogeny and comparative genomics of the fungal order Sordariales.</title>
        <authorList>
            <person name="Hensen N."/>
            <person name="Bonometti L."/>
            <person name="Westerberg I."/>
            <person name="Brannstrom I.O."/>
            <person name="Guillou S."/>
            <person name="Cros-Aarteil S."/>
            <person name="Calhoun S."/>
            <person name="Haridas S."/>
            <person name="Kuo A."/>
            <person name="Mondo S."/>
            <person name="Pangilinan J."/>
            <person name="Riley R."/>
            <person name="LaButti K."/>
            <person name="Andreopoulos B."/>
            <person name="Lipzen A."/>
            <person name="Chen C."/>
            <person name="Yan M."/>
            <person name="Daum C."/>
            <person name="Ng V."/>
            <person name="Clum A."/>
            <person name="Steindorff A."/>
            <person name="Ohm R.A."/>
            <person name="Martin F."/>
            <person name="Silar P."/>
            <person name="Natvig D.O."/>
            <person name="Lalanne C."/>
            <person name="Gautier V."/>
            <person name="Ament-Velasquez S.L."/>
            <person name="Kruys A."/>
            <person name="Hutchinson M.I."/>
            <person name="Powell A.J."/>
            <person name="Barry K."/>
            <person name="Miller A.N."/>
            <person name="Grigoriev I.V."/>
            <person name="Debuchy R."/>
            <person name="Gladieux P."/>
            <person name="Hiltunen Thoren M."/>
            <person name="Johannesson H."/>
        </authorList>
    </citation>
    <scope>NUCLEOTIDE SEQUENCE</scope>
    <source>
        <strain evidence="3">CBS 118394</strain>
    </source>
</reference>
<organism evidence="3 4">
    <name type="scientific">Apodospora peruviana</name>
    <dbReference type="NCBI Taxonomy" id="516989"/>
    <lineage>
        <taxon>Eukaryota</taxon>
        <taxon>Fungi</taxon>
        <taxon>Dikarya</taxon>
        <taxon>Ascomycota</taxon>
        <taxon>Pezizomycotina</taxon>
        <taxon>Sordariomycetes</taxon>
        <taxon>Sordariomycetidae</taxon>
        <taxon>Sordariales</taxon>
        <taxon>Lasiosphaeriaceae</taxon>
        <taxon>Apodospora</taxon>
    </lineage>
</organism>
<evidence type="ECO:0000313" key="3">
    <source>
        <dbReference type="EMBL" id="KAK3312069.1"/>
    </source>
</evidence>
<dbReference type="PANTHER" id="PTHR38048:SF2">
    <property type="entry name" value="HEMERYTHRIN-LIKE DOMAIN-CONTAINING PROTEIN"/>
    <property type="match status" value="1"/>
</dbReference>
<dbReference type="EMBL" id="JAUEDM010000009">
    <property type="protein sequence ID" value="KAK3312069.1"/>
    <property type="molecule type" value="Genomic_DNA"/>
</dbReference>
<dbReference type="Pfam" id="PF01814">
    <property type="entry name" value="Hemerythrin"/>
    <property type="match status" value="1"/>
</dbReference>
<name>A0AAE0HSH7_9PEZI</name>
<dbReference type="Proteomes" id="UP001283341">
    <property type="component" value="Unassembled WGS sequence"/>
</dbReference>
<protein>
    <recommendedName>
        <fullName evidence="2">Hemerythrin-like domain-containing protein</fullName>
    </recommendedName>
</protein>
<dbReference type="InterPro" id="IPR012312">
    <property type="entry name" value="Hemerythrin-like"/>
</dbReference>
<sequence length="298" mass="33436">MQIPTRCPCLSDGGALRVARLMALTHNTIFRAFNAIYTQAPNVDPSNAKDVSDLMQFATFAIAFLENHHQSEELVFFPMLEAQAQVPGLMAENVDQHRAFDSQTLSLRQYIQDIQSGEERFDASLLRGHIDELSGPLEAHLKDEIPSLRRIGRQVGDGIMTVCYKALHDEAEGTTDPYQIGPLVLGCQDHSFTVDGLHIQFPELPFSWAPSLVDHLVSRRHAGAWRFCPSDFYGQIHETEFFKFAGESTPEGETRLTVASNPRVTRSPFGVLTVLLLFVLLIVISAGMALDRMEHKWW</sequence>
<comment type="caution">
    <text evidence="3">The sequence shown here is derived from an EMBL/GenBank/DDBJ whole genome shotgun (WGS) entry which is preliminary data.</text>
</comment>
<dbReference type="Gene3D" id="1.20.120.520">
    <property type="entry name" value="nmb1532 protein domain like"/>
    <property type="match status" value="1"/>
</dbReference>
<dbReference type="PANTHER" id="PTHR38048">
    <property type="entry name" value="EXPRESSED PROTEIN"/>
    <property type="match status" value="1"/>
</dbReference>
<dbReference type="CDD" id="cd12108">
    <property type="entry name" value="Hr-like"/>
    <property type="match status" value="1"/>
</dbReference>
<gene>
    <name evidence="3" type="ORF">B0H66DRAFT_393663</name>
</gene>
<feature type="transmembrane region" description="Helical" evidence="1">
    <location>
        <begin position="269"/>
        <end position="290"/>
    </location>
</feature>
<keyword evidence="1" id="KW-0472">Membrane</keyword>
<feature type="domain" description="Hemerythrin-like" evidence="2">
    <location>
        <begin position="20"/>
        <end position="144"/>
    </location>
</feature>
<accession>A0AAE0HSH7</accession>